<evidence type="ECO:0000256" key="3">
    <source>
        <dbReference type="ARBA" id="ARBA00022803"/>
    </source>
</evidence>
<dbReference type="InterPro" id="IPR056833">
    <property type="entry name" value="ARM_TT21_N"/>
</dbReference>
<dbReference type="GO" id="GO:0005929">
    <property type="term" value="C:cilium"/>
    <property type="evidence" value="ECO:0007669"/>
    <property type="project" value="GOC"/>
</dbReference>
<feature type="domain" description="Tetratricopeptide repeat protein 21A/21B C-terminal ARM" evidence="7">
    <location>
        <begin position="1108"/>
        <end position="1314"/>
    </location>
</feature>
<evidence type="ECO:0000259" key="5">
    <source>
        <dbReference type="Pfam" id="PF25060"/>
    </source>
</evidence>
<dbReference type="PROSITE" id="PS50005">
    <property type="entry name" value="TPR"/>
    <property type="match status" value="3"/>
</dbReference>
<dbReference type="EMBL" id="CAJNOL010000167">
    <property type="protein sequence ID" value="CAF0901663.1"/>
    <property type="molecule type" value="Genomic_DNA"/>
</dbReference>
<evidence type="ECO:0000259" key="9">
    <source>
        <dbReference type="Pfam" id="PF25068"/>
    </source>
</evidence>
<dbReference type="InterPro" id="IPR056832">
    <property type="entry name" value="ARM_TT21_2nd"/>
</dbReference>
<name>A0A813YDK6_9BILA</name>
<dbReference type="Proteomes" id="UP000663864">
    <property type="component" value="Unassembled WGS sequence"/>
</dbReference>
<dbReference type="EMBL" id="CAJNOH010000117">
    <property type="protein sequence ID" value="CAF0882689.1"/>
    <property type="molecule type" value="Genomic_DNA"/>
</dbReference>
<dbReference type="Pfam" id="PF25062">
    <property type="entry name" value="ARM_TT21_N"/>
    <property type="match status" value="1"/>
</dbReference>
<dbReference type="Pfam" id="PF25063">
    <property type="entry name" value="ARM_TT21_C"/>
    <property type="match status" value="1"/>
</dbReference>
<feature type="repeat" description="TPR" evidence="4">
    <location>
        <begin position="764"/>
        <end position="797"/>
    </location>
</feature>
<evidence type="ECO:0008006" key="16">
    <source>
        <dbReference type="Google" id="ProtNLM"/>
    </source>
</evidence>
<dbReference type="InterPro" id="IPR056836">
    <property type="entry name" value="ARM_TT21_4th"/>
</dbReference>
<reference evidence="10" key="1">
    <citation type="submission" date="2021-02" db="EMBL/GenBank/DDBJ databases">
        <authorList>
            <person name="Nowell W R."/>
        </authorList>
    </citation>
    <scope>NUCLEOTIDE SEQUENCE</scope>
</reference>
<comment type="similarity">
    <text evidence="1">Belongs to the TTC21 family.</text>
</comment>
<dbReference type="Proteomes" id="UP000663870">
    <property type="component" value="Unassembled WGS sequence"/>
</dbReference>
<accession>A0A813YDK6</accession>
<feature type="domain" description="Tetratricopeptide repeat protein 21A/21B N-terminal ARM repeat" evidence="6">
    <location>
        <begin position="12"/>
        <end position="231"/>
    </location>
</feature>
<organism evidence="10 14">
    <name type="scientific">Rotaria sordida</name>
    <dbReference type="NCBI Taxonomy" id="392033"/>
    <lineage>
        <taxon>Eukaryota</taxon>
        <taxon>Metazoa</taxon>
        <taxon>Spiralia</taxon>
        <taxon>Gnathifera</taxon>
        <taxon>Rotifera</taxon>
        <taxon>Eurotatoria</taxon>
        <taxon>Bdelloidea</taxon>
        <taxon>Philodinida</taxon>
        <taxon>Philodinidae</taxon>
        <taxon>Rotaria</taxon>
    </lineage>
</organism>
<evidence type="ECO:0000313" key="12">
    <source>
        <dbReference type="EMBL" id="CAF0955914.1"/>
    </source>
</evidence>
<sequence>MAEKDLYHLSKIFYYFRERYYNQAYVVANEGLKRFVNDGILQFYSALAQLMDVRLHESMRELEHLRNKPELTVATLLALIHAHKQHKTPDREAIAECEVKVKELRKQVDDTALFYAAHTLYIIGKADKATEYIERATKQNPTNIFAITLKGWILIANDVAKESKQYFDAALKLESNFPDAAFGYAKYRELRSNFSQALEYVNRVLATKSDYLPAVLENMKLQLCMQDWEQCEDVAQRAFRIDSNCVEAHKYHYLYLLCKEGNYTEAQQAYSRLLQAIDISEPKGAWQYYEISQVVARVCGRNPQILQQSELLLQRALEIDSTNADYLIEGGYQALMANKMNEAIKFYKSAARTQAENMAAVYGIIHCQILEGKYAEAKQQIEFQHEVQSGNAAELAYLRAILAKHENVLTSDQIVQLFDAAAEQHFKNLRGLPLGKKYLLCLNPDFILEVVREYMNNTTLKPIESGQTLDPSLRKSSGILEQLTKAVPGLLEGLFLLAKVKYLSGDTNEAKNVLRRIIDQEATYSEAYILLAQVHTREGNTHLAYEALENGLSYNFELKTHPIYHLIRARILKKEQKYEEACKLLQSALNLPGVKKRQQTETIKTPRTKSEQMISSVPISMQDRVSVYLELAETQLLLNRVHEASILLQEASTEFQGTSEESRILLTNVDLAVKRGDINQAIETLIQIKPDQTYYVQSREKLAEIYLKHRRDKKLYIKTYREVVDRNPTPQALVILADAYMSIMEPENAIEIYDAALRQNNRDITLMKKIGEAYIKTHAYTKAIKYYEAIVKAEPQSELRINLADLLSKLNQHDQAQRILDQLLKEEVQNTNFQHAQQITRAYEIFANMFEQSKQFDETKKYLIRAKENQKKLLKRIQLEEGDIQKENQKLYCNICYRLATIYFDEHEYESAIKDLKEASAIDDRNLKIQMMLAKAYLNSEQYESCEQICTYMNKTFPNDNSVQIMMANYLLRKNEIEKAIQQYKDIIERNPNNFDPFVQMTKSLYRAGRLDEISDILEKTEQNNLRAHNDAAFNFAKGLLTNYLCKPNEALFCFNKCRRDKQYGRQAVYAMVKIVLNPENEIISNEDDWKRKLQGPRFDEVKASQATAFNLLQSMGETSNDIRYRVLENWCLGHTGEKHNLEQATENLSQILNDHKDNVGALCAISECLIGLKNSQKARQYLKKATKLVWNMDDADEIEQCWLMLAMTYVQAAKYDEALDLCKKVLNVNKCSTRALEILGMMNEQTGSHKDAAENYEQAWKYSRKNQPSIGYKLAFNYLKSKRLTDAIDIAHFILQRYPDNIRVRKDILEKARLMLK</sequence>
<dbReference type="InterPro" id="IPR056835">
    <property type="entry name" value="ARM_TT21_5th"/>
</dbReference>
<dbReference type="Pfam" id="PF25060">
    <property type="entry name" value="ARM_TT21_2nd"/>
    <property type="match status" value="1"/>
</dbReference>
<dbReference type="Gene3D" id="1.25.40.10">
    <property type="entry name" value="Tetratricopeptide repeat domain"/>
    <property type="match status" value="7"/>
</dbReference>
<feature type="repeat" description="TPR" evidence="4">
    <location>
        <begin position="961"/>
        <end position="994"/>
    </location>
</feature>
<dbReference type="Proteomes" id="UP000663854">
    <property type="component" value="Unassembled WGS sequence"/>
</dbReference>
<proteinExistence type="inferred from homology"/>
<evidence type="ECO:0000256" key="2">
    <source>
        <dbReference type="ARBA" id="ARBA00022737"/>
    </source>
</evidence>
<dbReference type="InterPro" id="IPR056834">
    <property type="entry name" value="ARM_TT21_C"/>
</dbReference>
<evidence type="ECO:0000313" key="11">
    <source>
        <dbReference type="EMBL" id="CAF0901663.1"/>
    </source>
</evidence>
<dbReference type="Pfam" id="PF25058">
    <property type="entry name" value="ARM_TT21"/>
    <property type="match status" value="1"/>
</dbReference>
<evidence type="ECO:0000256" key="1">
    <source>
        <dbReference type="ARBA" id="ARBA00010935"/>
    </source>
</evidence>
<dbReference type="GO" id="GO:0061512">
    <property type="term" value="P:protein localization to cilium"/>
    <property type="evidence" value="ECO:0007669"/>
    <property type="project" value="TreeGrafter"/>
</dbReference>
<keyword evidence="15" id="KW-1185">Reference proteome</keyword>
<keyword evidence="3 4" id="KW-0802">TPR repeat</keyword>
<dbReference type="EMBL" id="CAJOBD010000082">
    <property type="protein sequence ID" value="CAF3567867.1"/>
    <property type="molecule type" value="Genomic_DNA"/>
</dbReference>
<evidence type="ECO:0000259" key="6">
    <source>
        <dbReference type="Pfam" id="PF25062"/>
    </source>
</evidence>
<feature type="domain" description="Tetratricopeptide repeat protein 21A/21B fifth ARM repeats" evidence="8">
    <location>
        <begin position="963"/>
        <end position="1077"/>
    </location>
</feature>
<feature type="domain" description="Tetratricopeptide repeat protein 21A/21B fourth ARM" evidence="9">
    <location>
        <begin position="766"/>
        <end position="919"/>
    </location>
</feature>
<dbReference type="InterPro" id="IPR040364">
    <property type="entry name" value="TTC21A/TTC21B"/>
</dbReference>
<dbReference type="GO" id="GO:0035721">
    <property type="term" value="P:intraciliary retrograde transport"/>
    <property type="evidence" value="ECO:0007669"/>
    <property type="project" value="TreeGrafter"/>
</dbReference>
<dbReference type="SMART" id="SM00028">
    <property type="entry name" value="TPR"/>
    <property type="match status" value="18"/>
</dbReference>
<evidence type="ECO:0000259" key="8">
    <source>
        <dbReference type="Pfam" id="PF25064"/>
    </source>
</evidence>
<comment type="caution">
    <text evidence="10">The sequence shown here is derived from an EMBL/GenBank/DDBJ whole genome shotgun (WGS) entry which is preliminary data.</text>
</comment>
<protein>
    <recommendedName>
        <fullName evidence="16">Tetratricopeptide repeat protein 21B</fullName>
    </recommendedName>
</protein>
<dbReference type="SUPFAM" id="SSF48452">
    <property type="entry name" value="TPR-like"/>
    <property type="match status" value="5"/>
</dbReference>
<dbReference type="Proteomes" id="UP000663836">
    <property type="component" value="Unassembled WGS sequence"/>
</dbReference>
<gene>
    <name evidence="13" type="ORF">JBS370_LOCUS2167</name>
    <name evidence="11" type="ORF">JXQ802_LOCUS9182</name>
    <name evidence="10" type="ORF">PYM288_LOCUS8619</name>
    <name evidence="12" type="ORF">ZHD862_LOCUS10260</name>
</gene>
<feature type="domain" description="Tetratricopeptide repeat protein 21A/21B second ARM" evidence="5">
    <location>
        <begin position="271"/>
        <end position="538"/>
    </location>
</feature>
<dbReference type="PANTHER" id="PTHR14699">
    <property type="entry name" value="STI2 PROTEIN-RELATED"/>
    <property type="match status" value="1"/>
</dbReference>
<evidence type="ECO:0000259" key="7">
    <source>
        <dbReference type="Pfam" id="PF25063"/>
    </source>
</evidence>
<dbReference type="FunFam" id="1.25.40.10:FF:000197">
    <property type="entry name" value="Tetratricopeptide repeat domain 21B"/>
    <property type="match status" value="1"/>
</dbReference>
<dbReference type="InterPro" id="IPR019734">
    <property type="entry name" value="TPR_rpt"/>
</dbReference>
<evidence type="ECO:0000313" key="13">
    <source>
        <dbReference type="EMBL" id="CAF3567867.1"/>
    </source>
</evidence>
<dbReference type="Pfam" id="PF25068">
    <property type="entry name" value="ARM_TT21_4th"/>
    <property type="match status" value="1"/>
</dbReference>
<dbReference type="PANTHER" id="PTHR14699:SF0">
    <property type="entry name" value="TETRATRICOPEPTIDE REPEAT PROTEIN 21 HOMOLOG"/>
    <property type="match status" value="1"/>
</dbReference>
<keyword evidence="2" id="KW-0677">Repeat</keyword>
<evidence type="ECO:0000256" key="4">
    <source>
        <dbReference type="PROSITE-ProRule" id="PRU00339"/>
    </source>
</evidence>
<feature type="repeat" description="TPR" evidence="4">
    <location>
        <begin position="1200"/>
        <end position="1233"/>
    </location>
</feature>
<evidence type="ECO:0000313" key="15">
    <source>
        <dbReference type="Proteomes" id="UP000663870"/>
    </source>
</evidence>
<dbReference type="EMBL" id="CAJNOT010000365">
    <property type="protein sequence ID" value="CAF0955914.1"/>
    <property type="molecule type" value="Genomic_DNA"/>
</dbReference>
<evidence type="ECO:0000313" key="14">
    <source>
        <dbReference type="Proteomes" id="UP000663854"/>
    </source>
</evidence>
<dbReference type="InterPro" id="IPR011990">
    <property type="entry name" value="TPR-like_helical_dom_sf"/>
</dbReference>
<evidence type="ECO:0000313" key="10">
    <source>
        <dbReference type="EMBL" id="CAF0882689.1"/>
    </source>
</evidence>
<dbReference type="GO" id="GO:0030991">
    <property type="term" value="C:intraciliary transport particle A"/>
    <property type="evidence" value="ECO:0007669"/>
    <property type="project" value="TreeGrafter"/>
</dbReference>
<dbReference type="Pfam" id="PF25064">
    <property type="entry name" value="ARM_TT21_5th"/>
    <property type="match status" value="1"/>
</dbReference>